<dbReference type="InParanoid" id="A0A3P7GNK0"/>
<gene>
    <name evidence="1" type="ORF">WBA_LOCUS12979</name>
</gene>
<dbReference type="EMBL" id="UYWW01013379">
    <property type="protein sequence ID" value="VDM23415.1"/>
    <property type="molecule type" value="Genomic_DNA"/>
</dbReference>
<protein>
    <submittedName>
        <fullName evidence="1">Uncharacterized protein</fullName>
    </submittedName>
</protein>
<dbReference type="Proteomes" id="UP000270924">
    <property type="component" value="Unassembled WGS sequence"/>
</dbReference>
<evidence type="ECO:0000313" key="2">
    <source>
        <dbReference type="Proteomes" id="UP000270924"/>
    </source>
</evidence>
<dbReference type="AlphaFoldDB" id="A0A3P7GNK0"/>
<dbReference type="OrthoDB" id="4968544at2759"/>
<accession>A0A3P7GNK0</accession>
<proteinExistence type="predicted"/>
<reference evidence="1 2" key="1">
    <citation type="submission" date="2018-11" db="EMBL/GenBank/DDBJ databases">
        <authorList>
            <consortium name="Pathogen Informatics"/>
        </authorList>
    </citation>
    <scope>NUCLEOTIDE SEQUENCE [LARGE SCALE GENOMIC DNA]</scope>
</reference>
<name>A0A3P7GNK0_WUCBA</name>
<keyword evidence="2" id="KW-1185">Reference proteome</keyword>
<evidence type="ECO:0000313" key="1">
    <source>
        <dbReference type="EMBL" id="VDM23415.1"/>
    </source>
</evidence>
<organism evidence="1 2">
    <name type="scientific">Wuchereria bancrofti</name>
    <dbReference type="NCBI Taxonomy" id="6293"/>
    <lineage>
        <taxon>Eukaryota</taxon>
        <taxon>Metazoa</taxon>
        <taxon>Ecdysozoa</taxon>
        <taxon>Nematoda</taxon>
        <taxon>Chromadorea</taxon>
        <taxon>Rhabditida</taxon>
        <taxon>Spirurina</taxon>
        <taxon>Spiruromorpha</taxon>
        <taxon>Filarioidea</taxon>
        <taxon>Onchocercidae</taxon>
        <taxon>Wuchereria</taxon>
    </lineage>
</organism>
<sequence length="45" mass="5057">MYGGDPDDWQRTFLSFSSTELYRAASIALAANLKRILSMKNSSRS</sequence>